<feature type="region of interest" description="Disordered" evidence="3">
    <location>
        <begin position="481"/>
        <end position="501"/>
    </location>
</feature>
<evidence type="ECO:0000313" key="6">
    <source>
        <dbReference type="EMBL" id="PSC72608.1"/>
    </source>
</evidence>
<dbReference type="SMART" id="SM00474">
    <property type="entry name" value="35EXOc"/>
    <property type="match status" value="1"/>
</dbReference>
<dbReference type="InterPro" id="IPR012337">
    <property type="entry name" value="RNaseH-like_sf"/>
</dbReference>
<dbReference type="InterPro" id="IPR036397">
    <property type="entry name" value="RNaseH_sf"/>
</dbReference>
<evidence type="ECO:0000259" key="4">
    <source>
        <dbReference type="SMART" id="SM00382"/>
    </source>
</evidence>
<keyword evidence="2" id="KW-0067">ATP-binding</keyword>
<proteinExistence type="predicted"/>
<dbReference type="InterPro" id="IPR003593">
    <property type="entry name" value="AAA+_ATPase"/>
</dbReference>
<evidence type="ECO:0000256" key="3">
    <source>
        <dbReference type="SAM" id="MobiDB-lite"/>
    </source>
</evidence>
<reference evidence="6 7" key="1">
    <citation type="journal article" date="2018" name="Plant J.">
        <title>Genome sequences of Chlorella sorokiniana UTEX 1602 and Micractinium conductrix SAG 241.80: implications to maltose excretion by a green alga.</title>
        <authorList>
            <person name="Arriola M.B."/>
            <person name="Velmurugan N."/>
            <person name="Zhang Y."/>
            <person name="Plunkett M.H."/>
            <person name="Hondzo H."/>
            <person name="Barney B.M."/>
        </authorList>
    </citation>
    <scope>NUCLEOTIDE SEQUENCE [LARGE SCALE GENOMIC DNA]</scope>
    <source>
        <strain evidence="6 7">SAG 241.80</strain>
    </source>
</reference>
<dbReference type="SUPFAM" id="SSF53098">
    <property type="entry name" value="Ribonuclease H-like"/>
    <property type="match status" value="1"/>
</dbReference>
<dbReference type="Proteomes" id="UP000239649">
    <property type="component" value="Unassembled WGS sequence"/>
</dbReference>
<dbReference type="STRING" id="554055.A0A2P6VEV1"/>
<keyword evidence="7" id="KW-1185">Reference proteome</keyword>
<comment type="caution">
    <text evidence="6">The sequence shown here is derived from an EMBL/GenBank/DDBJ whole genome shotgun (WGS) entry which is preliminary data.</text>
</comment>
<evidence type="ECO:0000313" key="7">
    <source>
        <dbReference type="Proteomes" id="UP000239649"/>
    </source>
</evidence>
<accession>A0A2P6VEV1</accession>
<feature type="domain" description="3'-5' exonuclease" evidence="5">
    <location>
        <begin position="686"/>
        <end position="895"/>
    </location>
</feature>
<evidence type="ECO:0000259" key="5">
    <source>
        <dbReference type="SMART" id="SM00474"/>
    </source>
</evidence>
<dbReference type="GO" id="GO:0003676">
    <property type="term" value="F:nucleic acid binding"/>
    <property type="evidence" value="ECO:0007669"/>
    <property type="project" value="InterPro"/>
</dbReference>
<dbReference type="InterPro" id="IPR045735">
    <property type="entry name" value="Spore_III_AA_AAA+_ATPase"/>
</dbReference>
<evidence type="ECO:0000256" key="1">
    <source>
        <dbReference type="ARBA" id="ARBA00022741"/>
    </source>
</evidence>
<dbReference type="InterPro" id="IPR027417">
    <property type="entry name" value="P-loop_NTPase"/>
</dbReference>
<dbReference type="SMART" id="SM00382">
    <property type="entry name" value="AAA"/>
    <property type="match status" value="1"/>
</dbReference>
<dbReference type="PANTHER" id="PTHR20953">
    <property type="entry name" value="KINASE-RELATED"/>
    <property type="match status" value="1"/>
</dbReference>
<dbReference type="Gene3D" id="3.30.420.10">
    <property type="entry name" value="Ribonuclease H-like superfamily/Ribonuclease H"/>
    <property type="match status" value="1"/>
</dbReference>
<organism evidence="6 7">
    <name type="scientific">Micractinium conductrix</name>
    <dbReference type="NCBI Taxonomy" id="554055"/>
    <lineage>
        <taxon>Eukaryota</taxon>
        <taxon>Viridiplantae</taxon>
        <taxon>Chlorophyta</taxon>
        <taxon>core chlorophytes</taxon>
        <taxon>Trebouxiophyceae</taxon>
        <taxon>Chlorellales</taxon>
        <taxon>Chlorellaceae</taxon>
        <taxon>Chlorella clade</taxon>
        <taxon>Micractinium</taxon>
    </lineage>
</organism>
<feature type="domain" description="AAA+ ATPase" evidence="4">
    <location>
        <begin position="1178"/>
        <end position="1309"/>
    </location>
</feature>
<dbReference type="Gene3D" id="3.40.50.300">
    <property type="entry name" value="P-loop containing nucleotide triphosphate hydrolases"/>
    <property type="match status" value="1"/>
</dbReference>
<dbReference type="PANTHER" id="PTHR20953:SF13">
    <property type="entry name" value="EXPRESSED PROTEIN"/>
    <property type="match status" value="1"/>
</dbReference>
<dbReference type="Pfam" id="PF19568">
    <property type="entry name" value="Spore_III_AA"/>
    <property type="match status" value="1"/>
</dbReference>
<gene>
    <name evidence="6" type="ORF">C2E20_4076</name>
</gene>
<dbReference type="GO" id="GO:0008408">
    <property type="term" value="F:3'-5' exonuclease activity"/>
    <property type="evidence" value="ECO:0007669"/>
    <property type="project" value="InterPro"/>
</dbReference>
<dbReference type="GO" id="GO:0005524">
    <property type="term" value="F:ATP binding"/>
    <property type="evidence" value="ECO:0007669"/>
    <property type="project" value="UniProtKB-KW"/>
</dbReference>
<dbReference type="InterPro" id="IPR002562">
    <property type="entry name" value="3'-5'_exonuclease_dom"/>
</dbReference>
<dbReference type="GO" id="GO:0006139">
    <property type="term" value="P:nucleobase-containing compound metabolic process"/>
    <property type="evidence" value="ECO:0007669"/>
    <property type="project" value="InterPro"/>
</dbReference>
<feature type="compositionally biased region" description="Low complexity" evidence="3">
    <location>
        <begin position="482"/>
        <end position="500"/>
    </location>
</feature>
<sequence length="1435" mass="146998">MVVAPEHMPARLEDERAQVAAVCRRWVEATLLQGGAAAVGLRRIVLLCLIDLGVAQPGGSAFDLQPVELSLLGSAVTAAISGECAAVRQLYRSPGHKLGELLADLQRDGLVRMSRTKLSKLAALRTDRLQQAAPAAPPPPTAAGSARSVSVRPGATVDIAQAPAPLTLNLPGELGDVLAVLQGWAAASLPTDSSAGASLRRIMLRCLLETGLARRPSGGFQLAAVQTGLLGSNVTDALAASAPALRTLHGSAGHRVRELVSSLQEAAILAGTVRIDSTTYESVQAGWLQQAVAATLAAAAGTTQLARSGSSTSSGGSWIDGSSSNYSGDGDTSWSDSSSHASEEGWEQVPASVPLHLAGSSDAVAVALHRWAKAVLPGDNSPGAGLQRTVLCCVLEHGLAQRRSGGYELRALSGKNLDLAVKAALAAAPPAVRELYGSPSHKLCHLLWSLQAAGILADNVFVGTNTYVTVQQSWLQQRSAKATPAQQAGSGSSSALSGTAVEKRDQVPAPLKLRLSGSADAVLDALHSRVMAKLPGDSVPAGLRRLVLQCLLECALQPSTAGGGFQLSAVVAADVGEETAAAIAALPPGCAAVRDLYRTPGHKLGELLAGLVHEGLVEVFDVGLTRTASREATPPAAPTPPVGALAASVPPLAAAAAAAGVPTPPALAAQLKTLQVSSDGGGLPAVRLVMSETAAATAVEALLVAPAVAVDCEGALQRGGSISLIQLYAPGAGGAAPGNSSSGGGTSSPCYVFDLHAMAPSVRSAAVRQLARLLESPSVVKVLHDGRADSEALLYQHNIRLAPVWDTQVAFGLLQFISSLAGGSPDLVNAPVGLNPLLEQYQLPPNPHKRTMHARMEHNATLWARRPLDSTALEYAVADVAHLLAAKAALEDDLGPAAAAQVDGLSAAYSQWNLDPADRRGPGGAAGAAAGDDSYSGAARLPLGKDLQLTIEALDYRARYTPALPPAPAKEEQEGAAAGQAVQVAAAPVPAGQDPETQLILGLFPEHIKAAILDALAAAEAEQAAEQAAAAGTQAREDGRGGGNSGSCVAGSIPAQAVQLVEVKVDVGRPLALRLASRKKVQLAVDFGVKDALAALAEAKGRLHVLDRGGDLFYADNRTGIPGTLHRIAAMKDREGGIAGLTYRVGRHVPGAGALILDILHALAQGADAAGHEVQDAVSPSLLLLGGPGVGKTTLLREVAKLLSDTFNQEVVVVDTSNEVAGDASQPHDCIGSARRMMVPHPSRQHETMVEAVKNHNPDVVIIDEISSAKEVTAAKTIAHRGVVLVGTAHGKSLKALVQNGELNGLVGGLTSVTLGDEAAKRANNGNKNQIVRAGAPAFSTLVEVLDRSRWRVHMSVARSVDALLAGREPPTQLRWVEPNGRLMARLQGQPARSTDAPGASGMRSAAAQAAGRLGQQGRWFAGLLELAAAAAAHG</sequence>
<dbReference type="Pfam" id="PF01612">
    <property type="entry name" value="DNA_pol_A_exo1"/>
    <property type="match status" value="1"/>
</dbReference>
<dbReference type="SUPFAM" id="SSF52540">
    <property type="entry name" value="P-loop containing nucleoside triphosphate hydrolases"/>
    <property type="match status" value="1"/>
</dbReference>
<name>A0A2P6VEV1_9CHLO</name>
<keyword evidence="1" id="KW-0547">Nucleotide-binding</keyword>
<dbReference type="OrthoDB" id="26838at2759"/>
<feature type="region of interest" description="Disordered" evidence="3">
    <location>
        <begin position="1028"/>
        <end position="1047"/>
    </location>
</feature>
<protein>
    <submittedName>
        <fullName evidence="6">Nucleic acid-binding</fullName>
    </submittedName>
</protein>
<evidence type="ECO:0000256" key="2">
    <source>
        <dbReference type="ARBA" id="ARBA00022840"/>
    </source>
</evidence>
<dbReference type="EMBL" id="LHPF02000009">
    <property type="protein sequence ID" value="PSC72608.1"/>
    <property type="molecule type" value="Genomic_DNA"/>
</dbReference>